<accession>A0A7C0Y8J5</accession>
<comment type="caution">
    <text evidence="1">The sequence shown here is derived from an EMBL/GenBank/DDBJ whole genome shotgun (WGS) entry which is preliminary data.</text>
</comment>
<dbReference type="AlphaFoldDB" id="A0A7C0Y8J5"/>
<dbReference type="EMBL" id="DRBS01000094">
    <property type="protein sequence ID" value="HDD43711.1"/>
    <property type="molecule type" value="Genomic_DNA"/>
</dbReference>
<reference evidence="1" key="1">
    <citation type="journal article" date="2020" name="mSystems">
        <title>Genome- and Community-Level Interaction Insights into Carbon Utilization and Element Cycling Functions of Hydrothermarchaeota in Hydrothermal Sediment.</title>
        <authorList>
            <person name="Zhou Z."/>
            <person name="Liu Y."/>
            <person name="Xu W."/>
            <person name="Pan J."/>
            <person name="Luo Z.H."/>
            <person name="Li M."/>
        </authorList>
    </citation>
    <scope>NUCLEOTIDE SEQUENCE [LARGE SCALE GENOMIC DNA]</scope>
    <source>
        <strain evidence="1">HyVt-233</strain>
    </source>
</reference>
<sequence length="155" mass="16477">MWVATVCPTIERADGSIEKLECTSNLLVNQGKNFTAELLSGLDYTSATPGTDFAKHISLSTDTSSPSADWTVLPNEITSNGLDRHTGTCSINGVGNFSCWYQFEATGTVTGIHLAGLNWNETDGANSLVAANELSSDVNLESGDKLTINWTVSIS</sequence>
<dbReference type="Proteomes" id="UP000886289">
    <property type="component" value="Unassembled WGS sequence"/>
</dbReference>
<organism evidence="1">
    <name type="scientific">Desulfofervidus auxilii</name>
    <dbReference type="NCBI Taxonomy" id="1621989"/>
    <lineage>
        <taxon>Bacteria</taxon>
        <taxon>Pseudomonadati</taxon>
        <taxon>Thermodesulfobacteriota</taxon>
        <taxon>Candidatus Desulfofervidia</taxon>
        <taxon>Candidatus Desulfofervidales</taxon>
        <taxon>Candidatus Desulfofervidaceae</taxon>
        <taxon>Candidatus Desulfofervidus</taxon>
    </lineage>
</organism>
<gene>
    <name evidence="1" type="ORF">ENG63_02475</name>
</gene>
<name>A0A7C0Y8J5_DESA2</name>
<evidence type="ECO:0000313" key="1">
    <source>
        <dbReference type="EMBL" id="HDD43711.1"/>
    </source>
</evidence>
<protein>
    <submittedName>
        <fullName evidence="1">Uncharacterized protein</fullName>
    </submittedName>
</protein>
<proteinExistence type="predicted"/>